<evidence type="ECO:0000256" key="1">
    <source>
        <dbReference type="ARBA" id="ARBA00004651"/>
    </source>
</evidence>
<accession>A0A4P7D697</accession>
<dbReference type="RefSeq" id="WP_134757539.1">
    <property type="nucleotide sequence ID" value="NZ_CP038150.1"/>
</dbReference>
<feature type="transmembrane region" description="Helical" evidence="6">
    <location>
        <begin position="227"/>
        <end position="245"/>
    </location>
</feature>
<dbReference type="InterPro" id="IPR008457">
    <property type="entry name" value="Cu-R_CopD_dom"/>
</dbReference>
<evidence type="ECO:0000313" key="8">
    <source>
        <dbReference type="EMBL" id="QBR02174.1"/>
    </source>
</evidence>
<dbReference type="InterPro" id="IPR032694">
    <property type="entry name" value="CopC/D"/>
</dbReference>
<evidence type="ECO:0000256" key="4">
    <source>
        <dbReference type="ARBA" id="ARBA00022989"/>
    </source>
</evidence>
<keyword evidence="5 6" id="KW-0472">Membrane</keyword>
<name>A0A4P7D697_9BURK</name>
<dbReference type="PANTHER" id="PTHR34820:SF4">
    <property type="entry name" value="INNER MEMBRANE PROTEIN YEBZ"/>
    <property type="match status" value="1"/>
</dbReference>
<evidence type="ECO:0000256" key="3">
    <source>
        <dbReference type="ARBA" id="ARBA00022692"/>
    </source>
</evidence>
<evidence type="ECO:0000256" key="5">
    <source>
        <dbReference type="ARBA" id="ARBA00023136"/>
    </source>
</evidence>
<reference evidence="8 9" key="1">
    <citation type="submission" date="2019-03" db="EMBL/GenBank/DDBJ databases">
        <title>Paraburkholderia sp. 7MH5, isolated from subtropical forest soil.</title>
        <authorList>
            <person name="Gao Z.-H."/>
            <person name="Qiu L.-H."/>
        </authorList>
    </citation>
    <scope>NUCLEOTIDE SEQUENCE [LARGE SCALE GENOMIC DNA]</scope>
    <source>
        <strain evidence="8 9">7MH5</strain>
    </source>
</reference>
<feature type="transmembrane region" description="Helical" evidence="6">
    <location>
        <begin position="48"/>
        <end position="68"/>
    </location>
</feature>
<evidence type="ECO:0000313" key="9">
    <source>
        <dbReference type="Proteomes" id="UP000295727"/>
    </source>
</evidence>
<dbReference type="Pfam" id="PF05425">
    <property type="entry name" value="CopD"/>
    <property type="match status" value="1"/>
</dbReference>
<keyword evidence="2" id="KW-1003">Cell membrane</keyword>
<dbReference type="KEGG" id="ppai:E1956_34265"/>
<proteinExistence type="predicted"/>
<comment type="subcellular location">
    <subcellularLocation>
        <location evidence="1">Cell membrane</location>
        <topology evidence="1">Multi-pass membrane protein</topology>
    </subcellularLocation>
</comment>
<keyword evidence="4 6" id="KW-1133">Transmembrane helix</keyword>
<feature type="domain" description="Copper resistance protein D" evidence="7">
    <location>
        <begin position="188"/>
        <end position="293"/>
    </location>
</feature>
<evidence type="ECO:0000259" key="7">
    <source>
        <dbReference type="Pfam" id="PF05425"/>
    </source>
</evidence>
<feature type="transmembrane region" description="Helical" evidence="6">
    <location>
        <begin position="88"/>
        <end position="107"/>
    </location>
</feature>
<dbReference type="GO" id="GO:0005886">
    <property type="term" value="C:plasma membrane"/>
    <property type="evidence" value="ECO:0007669"/>
    <property type="project" value="UniProtKB-SubCell"/>
</dbReference>
<feature type="transmembrane region" description="Helical" evidence="6">
    <location>
        <begin position="114"/>
        <end position="136"/>
    </location>
</feature>
<keyword evidence="9" id="KW-1185">Reference proteome</keyword>
<evidence type="ECO:0000256" key="6">
    <source>
        <dbReference type="SAM" id="Phobius"/>
    </source>
</evidence>
<feature type="transmembrane region" description="Helical" evidence="6">
    <location>
        <begin position="185"/>
        <end position="207"/>
    </location>
</feature>
<feature type="transmembrane region" description="Helical" evidence="6">
    <location>
        <begin position="275"/>
        <end position="297"/>
    </location>
</feature>
<evidence type="ECO:0000256" key="2">
    <source>
        <dbReference type="ARBA" id="ARBA00022475"/>
    </source>
</evidence>
<organism evidence="8 9">
    <name type="scientific">Paraburkholderia pallida</name>
    <dbReference type="NCBI Taxonomy" id="2547399"/>
    <lineage>
        <taxon>Bacteria</taxon>
        <taxon>Pseudomonadati</taxon>
        <taxon>Pseudomonadota</taxon>
        <taxon>Betaproteobacteria</taxon>
        <taxon>Burkholderiales</taxon>
        <taxon>Burkholderiaceae</taxon>
        <taxon>Paraburkholderia</taxon>
    </lineage>
</organism>
<dbReference type="AlphaFoldDB" id="A0A4P7D697"/>
<dbReference type="PANTHER" id="PTHR34820">
    <property type="entry name" value="INNER MEMBRANE PROTEIN YEBZ"/>
    <property type="match status" value="1"/>
</dbReference>
<keyword evidence="3 6" id="KW-0812">Transmembrane</keyword>
<feature type="transmembrane region" description="Helical" evidence="6">
    <location>
        <begin position="148"/>
        <end position="173"/>
    </location>
</feature>
<gene>
    <name evidence="8" type="ORF">E1956_34265</name>
</gene>
<dbReference type="EMBL" id="CP038150">
    <property type="protein sequence ID" value="QBR02174.1"/>
    <property type="molecule type" value="Genomic_DNA"/>
</dbReference>
<feature type="transmembrane region" description="Helical" evidence="6">
    <location>
        <begin position="6"/>
        <end position="27"/>
    </location>
</feature>
<dbReference type="Proteomes" id="UP000295727">
    <property type="component" value="Chromosome 3"/>
</dbReference>
<dbReference type="GO" id="GO:0006825">
    <property type="term" value="P:copper ion transport"/>
    <property type="evidence" value="ECO:0007669"/>
    <property type="project" value="InterPro"/>
</dbReference>
<dbReference type="OrthoDB" id="9008747at2"/>
<sequence>MEPLVAVQIAVAALQNLLFAMAAGSLACALMGKRSGIAASAALRSGQAGLAIVLTLTALAYLWLQAAVMSGSPLAGAGPAVTAVLTQSHYGVAWSVGFIGAVLAVLSRLSDRRGLPLFAAGLIAWVAGKAAASHAADAGDFSARELIHVVHLCATALWAGSVIVAGLLARRLWRVASATAVQRAAFCAALSHLATAALVIVLVTGFYNVVQDTAHADAPLVHTPWGHILAAKLACVALAIALGGWNRMAVLPVLRTRAEENDPAYGAAQQRFDTLLAIEAVAMVAVLVLAAVLGHTAPGGG</sequence>
<protein>
    <submittedName>
        <fullName evidence="8">Copper resistance protein CopD</fullName>
    </submittedName>
</protein>